<feature type="region of interest" description="Disordered" evidence="1">
    <location>
        <begin position="1"/>
        <end position="77"/>
    </location>
</feature>
<proteinExistence type="predicted"/>
<keyword evidence="4" id="KW-1185">Reference proteome</keyword>
<name>Q2GMI7_CHAGB</name>
<evidence type="ECO:0000313" key="3">
    <source>
        <dbReference type="EMBL" id="EAQ82999.1"/>
    </source>
</evidence>
<dbReference type="OrthoDB" id="3473305at2759"/>
<protein>
    <recommendedName>
        <fullName evidence="2">2EXR domain-containing protein</fullName>
    </recommendedName>
</protein>
<dbReference type="HOGENOM" id="CLU_066069_1_0_1"/>
<dbReference type="PANTHER" id="PTHR35910:SF6">
    <property type="entry name" value="2EXR DOMAIN-CONTAINING PROTEIN"/>
    <property type="match status" value="1"/>
</dbReference>
<feature type="compositionally biased region" description="Polar residues" evidence="1">
    <location>
        <begin position="1"/>
        <end position="17"/>
    </location>
</feature>
<accession>Q2GMI7</accession>
<dbReference type="GeneID" id="4397119"/>
<evidence type="ECO:0000313" key="4">
    <source>
        <dbReference type="Proteomes" id="UP000001056"/>
    </source>
</evidence>
<reference evidence="4" key="1">
    <citation type="journal article" date="2015" name="Genome Announc.">
        <title>Draft genome sequence of the cellulolytic fungus Chaetomium globosum.</title>
        <authorList>
            <person name="Cuomo C.A."/>
            <person name="Untereiner W.A."/>
            <person name="Ma L.-J."/>
            <person name="Grabherr M."/>
            <person name="Birren B.W."/>
        </authorList>
    </citation>
    <scope>NUCLEOTIDE SEQUENCE [LARGE SCALE GENOMIC DNA]</scope>
    <source>
        <strain evidence="4">ATCC 6205 / CBS 148.51 / DSM 1962 / NBRC 6347 / NRRL 1970</strain>
    </source>
</reference>
<feature type="domain" description="2EXR" evidence="2">
    <location>
        <begin position="85"/>
        <end position="204"/>
    </location>
</feature>
<evidence type="ECO:0000259" key="2">
    <source>
        <dbReference type="Pfam" id="PF20150"/>
    </source>
</evidence>
<dbReference type="EMBL" id="CH408036">
    <property type="protein sequence ID" value="EAQ82999.1"/>
    <property type="molecule type" value="Genomic_DNA"/>
</dbReference>
<dbReference type="Proteomes" id="UP000001056">
    <property type="component" value="Unassembled WGS sequence"/>
</dbReference>
<dbReference type="InterPro" id="IPR045518">
    <property type="entry name" value="2EXR"/>
</dbReference>
<sequence length="338" mass="37430">MAPNQMERTTVLSQFAPSQLDIDIASRPGPHKPKTTNADASPPAVSVTVTELPSPPASPLGGIGTLEAPPPEPMPPAKATEPCTFPLFPFLPAELRLKIWEWCGTTRSGRRHMSFLPRTMELHTRRAHYADKNPHGGTPKWQSQSRNPAALSVCVEARAAALEHYTVALPLFTLPSRTQTSERPGDLLQHSDRVLYLNLEQDTVVLLGDLAYERLTALLAWFRRMDKPVRGRGGGIGLRRLGISVALWTHEGGALTLSAFSRTVLAEIERFTLFMFSERQPPEGWTGGLCVLEEAAADTDYYRRFVIGRGRQFRVGNGWMVVGKQPMKLAEIIFAEGW</sequence>
<dbReference type="InParanoid" id="Q2GMI7"/>
<dbReference type="Pfam" id="PF20150">
    <property type="entry name" value="2EXR"/>
    <property type="match status" value="1"/>
</dbReference>
<dbReference type="OMA" id="YSENMPP"/>
<dbReference type="VEuPathDB" id="FungiDB:CHGG_10817"/>
<evidence type="ECO:0000256" key="1">
    <source>
        <dbReference type="SAM" id="MobiDB-lite"/>
    </source>
</evidence>
<dbReference type="RefSeq" id="XP_001226084.1">
    <property type="nucleotide sequence ID" value="XM_001226083.1"/>
</dbReference>
<dbReference type="AlphaFoldDB" id="Q2GMI7"/>
<gene>
    <name evidence="3" type="ORF">CHGG_10817</name>
</gene>
<dbReference type="eggNOG" id="ENOG502RJ3J">
    <property type="taxonomic scope" value="Eukaryota"/>
</dbReference>
<organism evidence="3 4">
    <name type="scientific">Chaetomium globosum (strain ATCC 6205 / CBS 148.51 / DSM 1962 / NBRC 6347 / NRRL 1970)</name>
    <name type="common">Soil fungus</name>
    <dbReference type="NCBI Taxonomy" id="306901"/>
    <lineage>
        <taxon>Eukaryota</taxon>
        <taxon>Fungi</taxon>
        <taxon>Dikarya</taxon>
        <taxon>Ascomycota</taxon>
        <taxon>Pezizomycotina</taxon>
        <taxon>Sordariomycetes</taxon>
        <taxon>Sordariomycetidae</taxon>
        <taxon>Sordariales</taxon>
        <taxon>Chaetomiaceae</taxon>
        <taxon>Chaetomium</taxon>
    </lineage>
</organism>
<dbReference type="PANTHER" id="PTHR35910">
    <property type="entry name" value="2EXR DOMAIN-CONTAINING PROTEIN"/>
    <property type="match status" value="1"/>
</dbReference>